<evidence type="ECO:0000313" key="2">
    <source>
        <dbReference type="EMBL" id="MBR7833389.1"/>
    </source>
</evidence>
<keyword evidence="1" id="KW-0472">Membrane</keyword>
<dbReference type="RefSeq" id="WP_212527911.1">
    <property type="nucleotide sequence ID" value="NZ_JAGSOG010000029.1"/>
</dbReference>
<dbReference type="EMBL" id="JAGSOG010000029">
    <property type="protein sequence ID" value="MBR7833389.1"/>
    <property type="molecule type" value="Genomic_DNA"/>
</dbReference>
<organism evidence="2 3">
    <name type="scientific">Actinospica durhamensis</name>
    <dbReference type="NCBI Taxonomy" id="1508375"/>
    <lineage>
        <taxon>Bacteria</taxon>
        <taxon>Bacillati</taxon>
        <taxon>Actinomycetota</taxon>
        <taxon>Actinomycetes</taxon>
        <taxon>Catenulisporales</taxon>
        <taxon>Actinospicaceae</taxon>
        <taxon>Actinospica</taxon>
    </lineage>
</organism>
<protein>
    <submittedName>
        <fullName evidence="2">DUF3040 domain-containing protein</fullName>
    </submittedName>
</protein>
<evidence type="ECO:0000256" key="1">
    <source>
        <dbReference type="SAM" id="Phobius"/>
    </source>
</evidence>
<name>A0A941ET65_9ACTN</name>
<keyword evidence="3" id="KW-1185">Reference proteome</keyword>
<accession>A0A941ET65</accession>
<evidence type="ECO:0000313" key="3">
    <source>
        <dbReference type="Proteomes" id="UP000675781"/>
    </source>
</evidence>
<dbReference type="InterPro" id="IPR021401">
    <property type="entry name" value="DUF3040"/>
</dbReference>
<comment type="caution">
    <text evidence="2">The sequence shown here is derived from an EMBL/GenBank/DDBJ whole genome shotgun (WGS) entry which is preliminary data.</text>
</comment>
<keyword evidence="1" id="KW-0812">Transmembrane</keyword>
<reference evidence="2" key="1">
    <citation type="submission" date="2021-04" db="EMBL/GenBank/DDBJ databases">
        <title>Genome based classification of Actinospica acidithermotolerans sp. nov., an actinobacterium isolated from an Indonesian hot spring.</title>
        <authorList>
            <person name="Kusuma A.B."/>
            <person name="Putra K.E."/>
            <person name="Nafisah S."/>
            <person name="Loh J."/>
            <person name="Nouioui I."/>
            <person name="Goodfellow M."/>
        </authorList>
    </citation>
    <scope>NUCLEOTIDE SEQUENCE</scope>
    <source>
        <strain evidence="2">CSCA 57</strain>
    </source>
</reference>
<feature type="transmembrane region" description="Helical" evidence="1">
    <location>
        <begin position="72"/>
        <end position="93"/>
    </location>
</feature>
<dbReference type="Pfam" id="PF11239">
    <property type="entry name" value="DUF3040"/>
    <property type="match status" value="1"/>
</dbReference>
<gene>
    <name evidence="2" type="ORF">KDL01_08940</name>
</gene>
<dbReference type="AlphaFoldDB" id="A0A941ET65"/>
<proteinExistence type="predicted"/>
<feature type="transmembrane region" description="Helical" evidence="1">
    <location>
        <begin position="48"/>
        <end position="66"/>
    </location>
</feature>
<dbReference type="Proteomes" id="UP000675781">
    <property type="component" value="Unassembled WGS sequence"/>
</dbReference>
<keyword evidence="1" id="KW-1133">Transmembrane helix</keyword>
<sequence>MSPRDQHTLAQIEAELRASDPELARRMDDDAAAASAQGPIYARPRRRVVLSWLTIGAVLLATAFAVRSADVAFLGVAVILANVSVWTAALVAGRLRRRTNRSRIGDGRNSSGGRLGS</sequence>